<dbReference type="OrthoDB" id="9799092at2"/>
<dbReference type="Pfam" id="PF13302">
    <property type="entry name" value="Acetyltransf_3"/>
    <property type="match status" value="1"/>
</dbReference>
<dbReference type="PANTHER" id="PTHR34822">
    <property type="entry name" value="GRPB DOMAIN PROTEIN (AFU_ORTHOLOGUE AFUA_1G01530)"/>
    <property type="match status" value="1"/>
</dbReference>
<dbReference type="Gene3D" id="3.40.630.30">
    <property type="match status" value="1"/>
</dbReference>
<name>A0A433Y5W1_9BACL</name>
<dbReference type="Pfam" id="PF04229">
    <property type="entry name" value="GrpB"/>
    <property type="match status" value="1"/>
</dbReference>
<dbReference type="SUPFAM" id="SSF81301">
    <property type="entry name" value="Nucleotidyltransferase"/>
    <property type="match status" value="1"/>
</dbReference>
<evidence type="ECO:0000313" key="2">
    <source>
        <dbReference type="EMBL" id="RUT44434.1"/>
    </source>
</evidence>
<feature type="domain" description="N-acetyltransferase" evidence="1">
    <location>
        <begin position="185"/>
        <end position="335"/>
    </location>
</feature>
<dbReference type="InterPro" id="IPR043519">
    <property type="entry name" value="NT_sf"/>
</dbReference>
<gene>
    <name evidence="2" type="ORF">EJP82_17605</name>
</gene>
<proteinExistence type="predicted"/>
<dbReference type="SUPFAM" id="SSF55729">
    <property type="entry name" value="Acyl-CoA N-acyltransferases (Nat)"/>
    <property type="match status" value="1"/>
</dbReference>
<dbReference type="EMBL" id="RZNY01000015">
    <property type="protein sequence ID" value="RUT44434.1"/>
    <property type="molecule type" value="Genomic_DNA"/>
</dbReference>
<dbReference type="Gene3D" id="3.30.460.10">
    <property type="entry name" value="Beta Polymerase, domain 2"/>
    <property type="match status" value="1"/>
</dbReference>
<dbReference type="InterPro" id="IPR000182">
    <property type="entry name" value="GNAT_dom"/>
</dbReference>
<dbReference type="InterPro" id="IPR016181">
    <property type="entry name" value="Acyl_CoA_acyltransferase"/>
</dbReference>
<dbReference type="AlphaFoldDB" id="A0A433Y5W1"/>
<protein>
    <submittedName>
        <fullName evidence="2">GNAT family N-acetyltransferase</fullName>
    </submittedName>
</protein>
<dbReference type="Proteomes" id="UP000279446">
    <property type="component" value="Unassembled WGS sequence"/>
</dbReference>
<sequence length="335" mass="39069">MVERTKVVEVVPYNPEWKTEFEQIKTMIMNYIGDVILAVEHVGSTSIEGLSAKPIIDLDVVMDSYDVLPDIIERLEKAGFEYQGNLGIEGREAFKRTFDDGFMKYHLYVCPKDGKGYVEHIAFRDYLRANESARKDYETLKLKLAETYRYDIDNYCDKKTDFVKDILRLTLLKPYAYPRLETSRLLLKELTLEYTNEVFALFSDPVIAKFMDIEPCHTRQEAEEIITFHLEDTGTRWGIFLKEENRFIGTCGYHCLDMNTKAEIGFDLAKDYWGKGYMQEALAPVIDFGLSQMNLVFIEATVDVENMRSQRLLEKLSFIKAEELKDDLYYYSLQS</sequence>
<keyword evidence="2" id="KW-0808">Transferase</keyword>
<keyword evidence="3" id="KW-1185">Reference proteome</keyword>
<accession>A0A433Y5W1</accession>
<dbReference type="GO" id="GO:0016747">
    <property type="term" value="F:acyltransferase activity, transferring groups other than amino-acyl groups"/>
    <property type="evidence" value="ECO:0007669"/>
    <property type="project" value="InterPro"/>
</dbReference>
<dbReference type="RefSeq" id="WP_127193379.1">
    <property type="nucleotide sequence ID" value="NZ_RZNY01000015.1"/>
</dbReference>
<reference evidence="2 3" key="1">
    <citation type="submission" date="2018-12" db="EMBL/GenBank/DDBJ databases">
        <authorList>
            <person name="Sun L."/>
            <person name="Chen Z."/>
        </authorList>
    </citation>
    <scope>NUCLEOTIDE SEQUENCE [LARGE SCALE GENOMIC DNA]</scope>
    <source>
        <strain evidence="2 3">DSM 15890</strain>
    </source>
</reference>
<dbReference type="PANTHER" id="PTHR34822:SF1">
    <property type="entry name" value="GRPB FAMILY PROTEIN"/>
    <property type="match status" value="1"/>
</dbReference>
<comment type="caution">
    <text evidence="2">The sequence shown here is derived from an EMBL/GenBank/DDBJ whole genome shotgun (WGS) entry which is preliminary data.</text>
</comment>
<evidence type="ECO:0000313" key="3">
    <source>
        <dbReference type="Proteomes" id="UP000279446"/>
    </source>
</evidence>
<organism evidence="2 3">
    <name type="scientific">Paenibacillus anaericanus</name>
    <dbReference type="NCBI Taxonomy" id="170367"/>
    <lineage>
        <taxon>Bacteria</taxon>
        <taxon>Bacillati</taxon>
        <taxon>Bacillota</taxon>
        <taxon>Bacilli</taxon>
        <taxon>Bacillales</taxon>
        <taxon>Paenibacillaceae</taxon>
        <taxon>Paenibacillus</taxon>
    </lineage>
</organism>
<evidence type="ECO:0000259" key="1">
    <source>
        <dbReference type="PROSITE" id="PS51186"/>
    </source>
</evidence>
<dbReference type="PROSITE" id="PS51186">
    <property type="entry name" value="GNAT"/>
    <property type="match status" value="1"/>
</dbReference>
<dbReference type="InterPro" id="IPR007344">
    <property type="entry name" value="GrpB/CoaE"/>
</dbReference>